<proteinExistence type="predicted"/>
<accession>A0A2I0JSS2</accession>
<evidence type="ECO:0000256" key="1">
    <source>
        <dbReference type="SAM" id="MobiDB-lite"/>
    </source>
</evidence>
<protein>
    <submittedName>
        <fullName evidence="2">Uncharacterized protein</fullName>
    </submittedName>
</protein>
<reference evidence="2 3" key="1">
    <citation type="submission" date="2017-11" db="EMBL/GenBank/DDBJ databases">
        <title>De-novo sequencing of pomegranate (Punica granatum L.) genome.</title>
        <authorList>
            <person name="Akparov Z."/>
            <person name="Amiraslanov A."/>
            <person name="Hajiyeva S."/>
            <person name="Abbasov M."/>
            <person name="Kaur K."/>
            <person name="Hamwieh A."/>
            <person name="Solovyev V."/>
            <person name="Salamov A."/>
            <person name="Braich B."/>
            <person name="Kosarev P."/>
            <person name="Mahmoud A."/>
            <person name="Hajiyev E."/>
            <person name="Babayeva S."/>
            <person name="Izzatullayeva V."/>
            <person name="Mammadov A."/>
            <person name="Mammadov A."/>
            <person name="Sharifova S."/>
            <person name="Ojaghi J."/>
            <person name="Eynullazada K."/>
            <person name="Bayramov B."/>
            <person name="Abdulazimova A."/>
            <person name="Shahmuradov I."/>
        </authorList>
    </citation>
    <scope>NUCLEOTIDE SEQUENCE [LARGE SCALE GENOMIC DNA]</scope>
    <source>
        <strain evidence="3">cv. AG2017</strain>
        <tissue evidence="2">Leaf</tissue>
    </source>
</reference>
<comment type="caution">
    <text evidence="2">The sequence shown here is derived from an EMBL/GenBank/DDBJ whole genome shotgun (WGS) entry which is preliminary data.</text>
</comment>
<organism evidence="2 3">
    <name type="scientific">Punica granatum</name>
    <name type="common">Pomegranate</name>
    <dbReference type="NCBI Taxonomy" id="22663"/>
    <lineage>
        <taxon>Eukaryota</taxon>
        <taxon>Viridiplantae</taxon>
        <taxon>Streptophyta</taxon>
        <taxon>Embryophyta</taxon>
        <taxon>Tracheophyta</taxon>
        <taxon>Spermatophyta</taxon>
        <taxon>Magnoliopsida</taxon>
        <taxon>eudicotyledons</taxon>
        <taxon>Gunneridae</taxon>
        <taxon>Pentapetalae</taxon>
        <taxon>rosids</taxon>
        <taxon>malvids</taxon>
        <taxon>Myrtales</taxon>
        <taxon>Lythraceae</taxon>
        <taxon>Punica</taxon>
    </lineage>
</organism>
<keyword evidence="3" id="KW-1185">Reference proteome</keyword>
<dbReference type="AlphaFoldDB" id="A0A2I0JSS2"/>
<name>A0A2I0JSS2_PUNGR</name>
<evidence type="ECO:0000313" key="2">
    <source>
        <dbReference type="EMBL" id="PKI59367.1"/>
    </source>
</evidence>
<feature type="region of interest" description="Disordered" evidence="1">
    <location>
        <begin position="1"/>
        <end position="21"/>
    </location>
</feature>
<dbReference type="Proteomes" id="UP000233551">
    <property type="component" value="Unassembled WGS sequence"/>
</dbReference>
<sequence>MRGGWPGWTASGHNTSRHGEVKAAGGLPAKVGTTHLSCGQKARLKENYGPTQRLDFGSVDGMKLVPKSTRMMQCECRKVNVRKINVWKAINKHAGKQMGSSLNPLRDPQWSRQAVRIRMWTLVEARMRTFGSHSLGVSTFPWGRVTDTRERKSRHLSFYDP</sequence>
<evidence type="ECO:0000313" key="3">
    <source>
        <dbReference type="Proteomes" id="UP000233551"/>
    </source>
</evidence>
<gene>
    <name evidence="2" type="ORF">CRG98_020235</name>
</gene>
<dbReference type="EMBL" id="PGOL01001278">
    <property type="protein sequence ID" value="PKI59367.1"/>
    <property type="molecule type" value="Genomic_DNA"/>
</dbReference>